<evidence type="ECO:0000256" key="4">
    <source>
        <dbReference type="PROSITE-ProRule" id="PRU00175"/>
    </source>
</evidence>
<dbReference type="AlphaFoldDB" id="A0AAV8U545"/>
<evidence type="ECO:0000256" key="5">
    <source>
        <dbReference type="SAM" id="MobiDB-lite"/>
    </source>
</evidence>
<keyword evidence="9" id="KW-1185">Reference proteome</keyword>
<dbReference type="InterPro" id="IPR013083">
    <property type="entry name" value="Znf_RING/FYVE/PHD"/>
</dbReference>
<evidence type="ECO:0000313" key="9">
    <source>
        <dbReference type="Proteomes" id="UP001159364"/>
    </source>
</evidence>
<feature type="transmembrane region" description="Helical" evidence="6">
    <location>
        <begin position="256"/>
        <end position="277"/>
    </location>
</feature>
<evidence type="ECO:0000256" key="3">
    <source>
        <dbReference type="ARBA" id="ARBA00022833"/>
    </source>
</evidence>
<dbReference type="Pfam" id="PF16041">
    <property type="entry name" value="APD1-4_M"/>
    <property type="match status" value="1"/>
</dbReference>
<keyword evidence="6" id="KW-0472">Membrane</keyword>
<feature type="transmembrane region" description="Helical" evidence="6">
    <location>
        <begin position="20"/>
        <end position="41"/>
    </location>
</feature>
<feature type="region of interest" description="Disordered" evidence="5">
    <location>
        <begin position="304"/>
        <end position="323"/>
    </location>
</feature>
<reference evidence="8 9" key="1">
    <citation type="submission" date="2021-09" db="EMBL/GenBank/DDBJ databases">
        <title>Genomic insights and catalytic innovation underlie evolution of tropane alkaloids biosynthesis.</title>
        <authorList>
            <person name="Wang Y.-J."/>
            <person name="Tian T."/>
            <person name="Huang J.-P."/>
            <person name="Huang S.-X."/>
        </authorList>
    </citation>
    <scope>NUCLEOTIDE SEQUENCE [LARGE SCALE GENOMIC DNA]</scope>
    <source>
        <strain evidence="8">KIB-2018</strain>
        <tissue evidence="8">Leaf</tissue>
    </source>
</reference>
<protein>
    <recommendedName>
        <fullName evidence="7">RING-type domain-containing protein</fullName>
    </recommendedName>
</protein>
<dbReference type="Proteomes" id="UP001159364">
    <property type="component" value="Linkage Group LG02"/>
</dbReference>
<comment type="caution">
    <text evidence="8">The sequence shown here is derived from an EMBL/GenBank/DDBJ whole genome shotgun (WGS) entry which is preliminary data.</text>
</comment>
<dbReference type="SUPFAM" id="SSF57850">
    <property type="entry name" value="RING/U-box"/>
    <property type="match status" value="1"/>
</dbReference>
<keyword evidence="2 4" id="KW-0863">Zinc-finger</keyword>
<evidence type="ECO:0000256" key="1">
    <source>
        <dbReference type="ARBA" id="ARBA00022723"/>
    </source>
</evidence>
<dbReference type="InterPro" id="IPR032008">
    <property type="entry name" value="APD1-4_N"/>
</dbReference>
<evidence type="ECO:0000313" key="8">
    <source>
        <dbReference type="EMBL" id="KAJ8773234.1"/>
    </source>
</evidence>
<dbReference type="Gene3D" id="3.30.40.10">
    <property type="entry name" value="Zinc/RING finger domain, C3HC4 (zinc finger)"/>
    <property type="match status" value="1"/>
</dbReference>
<dbReference type="PROSITE" id="PS50089">
    <property type="entry name" value="ZF_RING_2"/>
    <property type="match status" value="1"/>
</dbReference>
<feature type="domain" description="RING-type" evidence="7">
    <location>
        <begin position="335"/>
        <end position="375"/>
    </location>
</feature>
<organism evidence="8 9">
    <name type="scientific">Erythroxylum novogranatense</name>
    <dbReference type="NCBI Taxonomy" id="1862640"/>
    <lineage>
        <taxon>Eukaryota</taxon>
        <taxon>Viridiplantae</taxon>
        <taxon>Streptophyta</taxon>
        <taxon>Embryophyta</taxon>
        <taxon>Tracheophyta</taxon>
        <taxon>Spermatophyta</taxon>
        <taxon>Magnoliopsida</taxon>
        <taxon>eudicotyledons</taxon>
        <taxon>Gunneridae</taxon>
        <taxon>Pentapetalae</taxon>
        <taxon>rosids</taxon>
        <taxon>fabids</taxon>
        <taxon>Malpighiales</taxon>
        <taxon>Erythroxylaceae</taxon>
        <taxon>Erythroxylum</taxon>
    </lineage>
</organism>
<dbReference type="Pfam" id="PF13920">
    <property type="entry name" value="zf-C3HC4_3"/>
    <property type="match status" value="1"/>
</dbReference>
<dbReference type="InterPro" id="IPR032010">
    <property type="entry name" value="APD1-4_M"/>
</dbReference>
<keyword evidence="3" id="KW-0862">Zinc</keyword>
<dbReference type="PANTHER" id="PTHR46858">
    <property type="entry name" value="OS05G0521000 PROTEIN"/>
    <property type="match status" value="1"/>
</dbReference>
<evidence type="ECO:0000256" key="2">
    <source>
        <dbReference type="ARBA" id="ARBA00022771"/>
    </source>
</evidence>
<gene>
    <name evidence="8" type="ORF">K2173_028411</name>
</gene>
<name>A0AAV8U545_9ROSI</name>
<proteinExistence type="predicted"/>
<dbReference type="GO" id="GO:0008270">
    <property type="term" value="F:zinc ion binding"/>
    <property type="evidence" value="ECO:0007669"/>
    <property type="project" value="UniProtKB-KW"/>
</dbReference>
<evidence type="ECO:0000256" key="6">
    <source>
        <dbReference type="SAM" id="Phobius"/>
    </source>
</evidence>
<evidence type="ECO:0000259" key="7">
    <source>
        <dbReference type="PROSITE" id="PS50089"/>
    </source>
</evidence>
<keyword evidence="6" id="KW-0812">Transmembrane</keyword>
<dbReference type="InterPro" id="IPR001841">
    <property type="entry name" value="Znf_RING"/>
</dbReference>
<dbReference type="GO" id="GO:0061630">
    <property type="term" value="F:ubiquitin protein ligase activity"/>
    <property type="evidence" value="ECO:0007669"/>
    <property type="project" value="TreeGrafter"/>
</dbReference>
<keyword evidence="6" id="KW-1133">Transmembrane helix</keyword>
<dbReference type="EMBL" id="JAIWQS010000002">
    <property type="protein sequence ID" value="KAJ8773234.1"/>
    <property type="molecule type" value="Genomic_DNA"/>
</dbReference>
<keyword evidence="1" id="KW-0479">Metal-binding</keyword>
<sequence length="387" mass="44147">MYRPVMPSPHRPYLRWQESWGRLLVPLVLWICVSVSIRYGYFGDSRMVLGPSSSRLMVASSVFVNHVEVRNHAGEGVLLYGFSKKPELSLERNWSTTNYMIVASYSRKGFSLWLNKGSRIRMKWEAQTSTLDQLQLIMVKGERKRETLLPQLVSSSGAFNLSEPLAGKEAEYTIEEDDRYYVGLLNTNPRSIIMAMSVNVTSKMYDLSKAKTMSSTVQGSCRLKLLFPKTQYVLLTTPDNGDLGGWYIELSFVARVITYVVMLGFIILLLFMVLKYLGACDGDANIVETSARQIAESEPIMPQKTIPRTYGTNDEDDEERSSCSSSEDLYDAKLCVICYDDQRNCFFIPCGHCATCYECAQRIMDEDNKMCPICRRLIHKIRRLFTP</sequence>
<dbReference type="Pfam" id="PF16040">
    <property type="entry name" value="APD1-4_N"/>
    <property type="match status" value="1"/>
</dbReference>
<dbReference type="SMART" id="SM00184">
    <property type="entry name" value="RING"/>
    <property type="match status" value="1"/>
</dbReference>
<accession>A0AAV8U545</accession>
<dbReference type="GO" id="GO:0016567">
    <property type="term" value="P:protein ubiquitination"/>
    <property type="evidence" value="ECO:0007669"/>
    <property type="project" value="TreeGrafter"/>
</dbReference>
<dbReference type="PANTHER" id="PTHR46858:SF6">
    <property type="entry name" value="LIGASE, PUTATIVE-RELATED"/>
    <property type="match status" value="1"/>
</dbReference>